<dbReference type="EMBL" id="JAMFLX010000004">
    <property type="protein sequence ID" value="MCL6269137.1"/>
    <property type="molecule type" value="Genomic_DNA"/>
</dbReference>
<evidence type="ECO:0000313" key="2">
    <source>
        <dbReference type="EMBL" id="MCL6269137.1"/>
    </source>
</evidence>
<name>A0ABT0PED1_9GAMM</name>
<keyword evidence="3" id="KW-1185">Reference proteome</keyword>
<dbReference type="SUPFAM" id="SSF159594">
    <property type="entry name" value="XCC0632-like"/>
    <property type="match status" value="1"/>
</dbReference>
<feature type="domain" description="ABC-type transport auxiliary lipoprotein component" evidence="1">
    <location>
        <begin position="37"/>
        <end position="182"/>
    </location>
</feature>
<organism evidence="2 3">
    <name type="scientific">Parendozoicomonas callyspongiae</name>
    <dbReference type="NCBI Taxonomy" id="2942213"/>
    <lineage>
        <taxon>Bacteria</taxon>
        <taxon>Pseudomonadati</taxon>
        <taxon>Pseudomonadota</taxon>
        <taxon>Gammaproteobacteria</taxon>
        <taxon>Oceanospirillales</taxon>
        <taxon>Endozoicomonadaceae</taxon>
        <taxon>Parendozoicomonas</taxon>
    </lineage>
</organism>
<evidence type="ECO:0000313" key="3">
    <source>
        <dbReference type="Proteomes" id="UP001203338"/>
    </source>
</evidence>
<accession>A0ABT0PED1</accession>
<gene>
    <name evidence="2" type="ORF">M3P05_04165</name>
</gene>
<evidence type="ECO:0000259" key="1">
    <source>
        <dbReference type="Pfam" id="PF03886"/>
    </source>
</evidence>
<proteinExistence type="predicted"/>
<dbReference type="RefSeq" id="WP_249698037.1">
    <property type="nucleotide sequence ID" value="NZ_JAMFLX010000004.1"/>
</dbReference>
<reference evidence="2 3" key="1">
    <citation type="submission" date="2022-05" db="EMBL/GenBank/DDBJ databases">
        <authorList>
            <person name="Park J.-S."/>
        </authorList>
    </citation>
    <scope>NUCLEOTIDE SEQUENCE [LARGE SCALE GENOMIC DNA]</scope>
    <source>
        <strain evidence="2 3">2012CJ34-2</strain>
    </source>
</reference>
<dbReference type="Pfam" id="PF03886">
    <property type="entry name" value="ABC_trans_aux"/>
    <property type="match status" value="1"/>
</dbReference>
<comment type="caution">
    <text evidence="2">The sequence shown here is derived from an EMBL/GenBank/DDBJ whole genome shotgun (WGS) entry which is preliminary data.</text>
</comment>
<dbReference type="InterPro" id="IPR005586">
    <property type="entry name" value="ABC_trans_aux"/>
</dbReference>
<sequence>MNYRAALILIAAMLAGCATSYDYYKLKTEVPLTAFQVQQSVGLIPADIPGWLNDARLSWSDGEVKVFRAENDRWGTDLGQEVDRTLSENLSQQLGGAAVTIGPWFGDQRPDLAVKVDLDNLVMVDKVVEVTARWKLLNKKGKILVQSDEQVIWIAETESQEQSLRLALGISQALAGMSADIVEAVRNVAATKLTDKKMEP</sequence>
<dbReference type="Proteomes" id="UP001203338">
    <property type="component" value="Unassembled WGS sequence"/>
</dbReference>
<dbReference type="Gene3D" id="3.40.50.10610">
    <property type="entry name" value="ABC-type transport auxiliary lipoprotein component"/>
    <property type="match status" value="1"/>
</dbReference>
<dbReference type="PROSITE" id="PS51257">
    <property type="entry name" value="PROKAR_LIPOPROTEIN"/>
    <property type="match status" value="1"/>
</dbReference>
<protein>
    <submittedName>
        <fullName evidence="2">PqiC family protein</fullName>
    </submittedName>
</protein>